<keyword evidence="2" id="KW-0378">Hydrolase</keyword>
<dbReference type="InterPro" id="IPR013108">
    <property type="entry name" value="Amidohydro_3"/>
</dbReference>
<dbReference type="PANTHER" id="PTHR22642">
    <property type="entry name" value="IMIDAZOLONEPROPIONASE"/>
    <property type="match status" value="1"/>
</dbReference>
<name>A0A174K3Z2_9ACTN</name>
<dbReference type="AlphaFoldDB" id="A0A174K3Z2"/>
<feature type="domain" description="Amidohydrolase 3" evidence="1">
    <location>
        <begin position="54"/>
        <end position="543"/>
    </location>
</feature>
<dbReference type="EMBL" id="CZAQ01000013">
    <property type="protein sequence ID" value="CUP06762.1"/>
    <property type="molecule type" value="Genomic_DNA"/>
</dbReference>
<dbReference type="InterPro" id="IPR011059">
    <property type="entry name" value="Metal-dep_hydrolase_composite"/>
</dbReference>
<evidence type="ECO:0000259" key="1">
    <source>
        <dbReference type="Pfam" id="PF07969"/>
    </source>
</evidence>
<reference evidence="2 3" key="1">
    <citation type="submission" date="2015-09" db="EMBL/GenBank/DDBJ databases">
        <authorList>
            <consortium name="Pathogen Informatics"/>
        </authorList>
    </citation>
    <scope>NUCLEOTIDE SEQUENCE [LARGE SCALE GENOMIC DNA]</scope>
    <source>
        <strain evidence="2 3">2789STDY5834902</strain>
    </source>
</reference>
<proteinExistence type="predicted"/>
<dbReference type="SUPFAM" id="SSF51338">
    <property type="entry name" value="Composite domain of metallo-dependent hydrolases"/>
    <property type="match status" value="1"/>
</dbReference>
<dbReference type="SUPFAM" id="SSF51556">
    <property type="entry name" value="Metallo-dependent hydrolases"/>
    <property type="match status" value="1"/>
</dbReference>
<dbReference type="PANTHER" id="PTHR22642:SF2">
    <property type="entry name" value="PROTEIN LONG AFTER FAR-RED 3"/>
    <property type="match status" value="1"/>
</dbReference>
<dbReference type="RefSeq" id="WP_055251534.1">
    <property type="nucleotide sequence ID" value="NZ_CABIXX010000013.1"/>
</dbReference>
<evidence type="ECO:0000313" key="3">
    <source>
        <dbReference type="Proteomes" id="UP000095454"/>
    </source>
</evidence>
<dbReference type="Gene3D" id="3.20.20.140">
    <property type="entry name" value="Metal-dependent hydrolases"/>
    <property type="match status" value="1"/>
</dbReference>
<dbReference type="InterPro" id="IPR033932">
    <property type="entry name" value="YtcJ-like"/>
</dbReference>
<dbReference type="Proteomes" id="UP000095454">
    <property type="component" value="Unassembled WGS sequence"/>
</dbReference>
<sequence length="548" mass="60242">MEAVVPSDIVLKTTALFTAEELEPRAGCVAVRGSEIVAVGSPDKVQPFIGPDTEVIDAGNKLVMPGFNDSHMHFALGSIQKDEDFCCDLMFLPSEQACVDAVAKFAAEHPDNPWIYGQGWYSPAWENPIDPDCRSLDALDIDRPIVLSDFSMHVVWCNTAALRAVGIDRNTPTPEGGLIRHFDNGEPNGFLSEPQATNILLDVVLNKPDLDASLLKSMRKFNKLGITSIGDMYPLGVTTPGVYDIYDRLASEDLSTLRISYYSALDAPMSESQALRVRHHGERVRMAGLKYILDGCPEAYTAYMHEPYLNAPTGKDFRGEPACNQETLDRMMLEASKNGFDVRIHAIGDASATMIIDAVERAEEVCGNKGARFAIEHTDNLKLEDIARMKRLGINAAIQPQHPIGGLGQGVYEESLGEERMSHMWRYREEADGGIHLGLGTDWPAVMSIDPIDTVYAAVTRSEFDGHPAEGYFRENALTLGETLQAHTLGSAYVEGFERRLGSLAAGKLADIVILSGNPFEMNPMALRDLEVETTIFNGRVVYRKDEA</sequence>
<evidence type="ECO:0000313" key="2">
    <source>
        <dbReference type="EMBL" id="CUP06762.1"/>
    </source>
</evidence>
<organism evidence="2 3">
    <name type="scientific">Collinsella aerofaciens</name>
    <dbReference type="NCBI Taxonomy" id="74426"/>
    <lineage>
        <taxon>Bacteria</taxon>
        <taxon>Bacillati</taxon>
        <taxon>Actinomycetota</taxon>
        <taxon>Coriobacteriia</taxon>
        <taxon>Coriobacteriales</taxon>
        <taxon>Coriobacteriaceae</taxon>
        <taxon>Collinsella</taxon>
    </lineage>
</organism>
<dbReference type="GO" id="GO:0016810">
    <property type="term" value="F:hydrolase activity, acting on carbon-nitrogen (but not peptide) bonds"/>
    <property type="evidence" value="ECO:0007669"/>
    <property type="project" value="InterPro"/>
</dbReference>
<accession>A0A174K3Z2</accession>
<dbReference type="Gene3D" id="2.30.40.10">
    <property type="entry name" value="Urease, subunit C, domain 1"/>
    <property type="match status" value="1"/>
</dbReference>
<gene>
    <name evidence="2" type="primary">nfdA_1</name>
    <name evidence="2" type="ORF">ERS852514_00981</name>
</gene>
<protein>
    <submittedName>
        <fullName evidence="2">N-substituted formamide deformylase</fullName>
        <ecNumber evidence="2">3.5.1.91</ecNumber>
    </submittedName>
</protein>
<dbReference type="InterPro" id="IPR032466">
    <property type="entry name" value="Metal_Hydrolase"/>
</dbReference>
<dbReference type="CDD" id="cd01300">
    <property type="entry name" value="YtcJ_like"/>
    <property type="match status" value="1"/>
</dbReference>
<dbReference type="Pfam" id="PF07969">
    <property type="entry name" value="Amidohydro_3"/>
    <property type="match status" value="1"/>
</dbReference>
<dbReference type="EC" id="3.5.1.91" evidence="2"/>
<dbReference type="Gene3D" id="3.10.310.70">
    <property type="match status" value="1"/>
</dbReference>